<name>A0A915LV95_MELJA</name>
<dbReference type="Proteomes" id="UP000887561">
    <property type="component" value="Unplaced"/>
</dbReference>
<dbReference type="SUPFAM" id="SSF48371">
    <property type="entry name" value="ARM repeat"/>
    <property type="match status" value="1"/>
</dbReference>
<organism evidence="2 3">
    <name type="scientific">Meloidogyne javanica</name>
    <name type="common">Root-knot nematode worm</name>
    <dbReference type="NCBI Taxonomy" id="6303"/>
    <lineage>
        <taxon>Eukaryota</taxon>
        <taxon>Metazoa</taxon>
        <taxon>Ecdysozoa</taxon>
        <taxon>Nematoda</taxon>
        <taxon>Chromadorea</taxon>
        <taxon>Rhabditida</taxon>
        <taxon>Tylenchina</taxon>
        <taxon>Tylenchomorpha</taxon>
        <taxon>Tylenchoidea</taxon>
        <taxon>Meloidogynidae</taxon>
        <taxon>Meloidogyninae</taxon>
        <taxon>Meloidogyne</taxon>
        <taxon>Meloidogyne incognita group</taxon>
    </lineage>
</organism>
<reference evidence="3" key="1">
    <citation type="submission" date="2022-11" db="UniProtKB">
        <authorList>
            <consortium name="WormBaseParasite"/>
        </authorList>
    </citation>
    <scope>IDENTIFICATION</scope>
</reference>
<dbReference type="WBParaSite" id="scaffold173_cov221.g417">
    <property type="protein sequence ID" value="scaffold173_cov221.g417"/>
    <property type="gene ID" value="scaffold173_cov221.g417"/>
</dbReference>
<dbReference type="GO" id="GO:0045296">
    <property type="term" value="F:cadherin binding"/>
    <property type="evidence" value="ECO:0007669"/>
    <property type="project" value="InterPro"/>
</dbReference>
<feature type="compositionally biased region" description="Low complexity" evidence="1">
    <location>
        <begin position="61"/>
        <end position="81"/>
    </location>
</feature>
<protein>
    <submittedName>
        <fullName evidence="3">Uncharacterized protein</fullName>
    </submittedName>
</protein>
<keyword evidence="2" id="KW-1185">Reference proteome</keyword>
<dbReference type="InterPro" id="IPR016024">
    <property type="entry name" value="ARM-type_fold"/>
</dbReference>
<accession>A0A915LV95</accession>
<proteinExistence type="predicted"/>
<sequence length="761" mass="86043">MTDTTMENIPWSPNYYSPDPHAFHAHPMPPESVPPRHSSFSALNDFQKIGETPKNNNNIIPSTSQQQQQQPQTPLQYSQDQQQRLREQRRAMYSQNKVQYWQQFSQMSIQDSGVHSMSHSTHIPNTFNHEEPEKMRQVLPELIPLINDESVDIVKRALTILISVAKKDKEFCILRSQIDTRPLIVEKRQVTLYVLKALYFISDNDPSGRDLFVKTLNAHGTDCLEELVHCIGIQDPSCYKFAFLLLHNLMTDIRIGRKVIAYMCEMRILTKVLSWLSDKNEKFLSIVTDIIYMLLNKNTEQMAFFIGLNGHEKLVNILANSHQENLLYRAVKLLNRVVQIDPNKIVSAGLLEAAQKHLDHASQRMLRQLLDCIKFVSHVPSGDRDIHLLLQKLLQLLGTNDMKVKECCTDILANLSANNTSNKEFLVDKGAVFGLFQLLQEMEALNEALGQNTQRQNIQETALSLLRSLSSGNLLQYIAQEENLLKEFRFAMSFPPNFPQLPDAPLLLKPEYCSFVSQIVVILTEGLNSLPQSWELCQKCLDLLGLLAGDEGLLGEIFSELSARWIRLSEFQPKLLAPQVILRFFEQLAPPAIALLAQIARIPEAAIFIGKDKPTLDTLKKWSINNNDVNSARFAECVLQLVDSANGKQQQNTSGKRVQIVGEERQQVNDKKLFPDTEMDFSMAPTSSTTLLPCSPSNFLLQTDNSNNNLKQQQQQPSTDCLASTLSSFDSDDVNNLSDFGTLVGTFCPSSSPVWGDIDFG</sequence>
<feature type="region of interest" description="Disordered" evidence="1">
    <location>
        <begin position="48"/>
        <end position="81"/>
    </location>
</feature>
<evidence type="ECO:0000256" key="1">
    <source>
        <dbReference type="SAM" id="MobiDB-lite"/>
    </source>
</evidence>
<dbReference type="PANTHER" id="PTHR45976">
    <property type="entry name" value="ARMADILLO SEGMENT POLARITY PROTEIN"/>
    <property type="match status" value="1"/>
</dbReference>
<dbReference type="InterPro" id="IPR011989">
    <property type="entry name" value="ARM-like"/>
</dbReference>
<evidence type="ECO:0000313" key="2">
    <source>
        <dbReference type="Proteomes" id="UP000887561"/>
    </source>
</evidence>
<dbReference type="InterPro" id="IPR013284">
    <property type="entry name" value="Beta-catenin"/>
</dbReference>
<dbReference type="GO" id="GO:0007155">
    <property type="term" value="P:cell adhesion"/>
    <property type="evidence" value="ECO:0007669"/>
    <property type="project" value="InterPro"/>
</dbReference>
<dbReference type="Gene3D" id="1.25.10.10">
    <property type="entry name" value="Leucine-rich Repeat Variant"/>
    <property type="match status" value="1"/>
</dbReference>
<dbReference type="AlphaFoldDB" id="A0A915LV95"/>
<evidence type="ECO:0000313" key="3">
    <source>
        <dbReference type="WBParaSite" id="scaffold173_cov221.g417"/>
    </source>
</evidence>